<evidence type="ECO:0000256" key="3">
    <source>
        <dbReference type="ARBA" id="ARBA00030780"/>
    </source>
</evidence>
<proteinExistence type="predicted"/>
<dbReference type="InterPro" id="IPR039157">
    <property type="entry name" value="RBM18_RRM"/>
</dbReference>
<dbReference type="SMART" id="SM00360">
    <property type="entry name" value="RRM"/>
    <property type="match status" value="1"/>
</dbReference>
<protein>
    <recommendedName>
        <fullName evidence="1">Probable RNA-binding protein 18</fullName>
    </recommendedName>
    <alternativeName>
        <fullName evidence="3">RNA-binding motif protein 18</fullName>
    </alternativeName>
</protein>
<dbReference type="CDD" id="cd12355">
    <property type="entry name" value="RRM_RBM18"/>
    <property type="match status" value="1"/>
</dbReference>
<keyword evidence="2 4" id="KW-0694">RNA-binding</keyword>
<evidence type="ECO:0000256" key="1">
    <source>
        <dbReference type="ARBA" id="ARBA00021141"/>
    </source>
</evidence>
<dbReference type="PANTHER" id="PTHR21245">
    <property type="entry name" value="HETEROGENEOUS NUCLEAR RIBONUCLEOPROTEIN"/>
    <property type="match status" value="1"/>
</dbReference>
<dbReference type="PROSITE" id="PS50102">
    <property type="entry name" value="RRM"/>
    <property type="match status" value="1"/>
</dbReference>
<evidence type="ECO:0000256" key="4">
    <source>
        <dbReference type="PROSITE-ProRule" id="PRU00176"/>
    </source>
</evidence>
<evidence type="ECO:0000256" key="2">
    <source>
        <dbReference type="ARBA" id="ARBA00022884"/>
    </source>
</evidence>
<reference evidence="7 8" key="1">
    <citation type="journal article" date="2017" name="Mycologia">
        <title>Bifiguratus adelaidae, gen. et sp. nov., a new member of Mucoromycotina in endophytic and soil-dwelling habitats.</title>
        <authorList>
            <person name="Torres-Cruz T.J."/>
            <person name="Billingsley Tobias T.L."/>
            <person name="Almatruk M."/>
            <person name="Hesse C."/>
            <person name="Kuske C.R."/>
            <person name="Desiro A."/>
            <person name="Benucci G.M."/>
            <person name="Bonito G."/>
            <person name="Stajich J.E."/>
            <person name="Dunlap C."/>
            <person name="Arnold A.E."/>
            <person name="Porras-Alfaro A."/>
        </authorList>
    </citation>
    <scope>NUCLEOTIDE SEQUENCE [LARGE SCALE GENOMIC DNA]</scope>
    <source>
        <strain evidence="7 8">AZ0501</strain>
    </source>
</reference>
<dbReference type="GO" id="GO:0003723">
    <property type="term" value="F:RNA binding"/>
    <property type="evidence" value="ECO:0007669"/>
    <property type="project" value="UniProtKB-UniRule"/>
</dbReference>
<dbReference type="InterPro" id="IPR012677">
    <property type="entry name" value="Nucleotide-bd_a/b_plait_sf"/>
</dbReference>
<dbReference type="Gene3D" id="3.30.70.330">
    <property type="match status" value="1"/>
</dbReference>
<evidence type="ECO:0000313" key="8">
    <source>
        <dbReference type="Proteomes" id="UP000242875"/>
    </source>
</evidence>
<feature type="domain" description="RRM" evidence="6">
    <location>
        <begin position="9"/>
        <end position="90"/>
    </location>
</feature>
<name>A0A261XZP1_9FUNG</name>
<evidence type="ECO:0000313" key="7">
    <source>
        <dbReference type="EMBL" id="OZJ03837.1"/>
    </source>
</evidence>
<dbReference type="Pfam" id="PF00076">
    <property type="entry name" value="RRM_1"/>
    <property type="match status" value="1"/>
</dbReference>
<keyword evidence="8" id="KW-1185">Reference proteome</keyword>
<feature type="region of interest" description="Disordered" evidence="5">
    <location>
        <begin position="130"/>
        <end position="169"/>
    </location>
</feature>
<dbReference type="EMBL" id="MVBO01000066">
    <property type="protein sequence ID" value="OZJ03837.1"/>
    <property type="molecule type" value="Genomic_DNA"/>
</dbReference>
<dbReference type="SUPFAM" id="SSF54928">
    <property type="entry name" value="RNA-binding domain, RBD"/>
    <property type="match status" value="1"/>
</dbReference>
<dbReference type="OrthoDB" id="6730379at2759"/>
<evidence type="ECO:0000256" key="5">
    <source>
        <dbReference type="SAM" id="MobiDB-lite"/>
    </source>
</evidence>
<comment type="caution">
    <text evidence="7">The sequence shown here is derived from an EMBL/GenBank/DDBJ whole genome shotgun (WGS) entry which is preliminary data.</text>
</comment>
<accession>A0A261XZP1</accession>
<feature type="compositionally biased region" description="Polar residues" evidence="5">
    <location>
        <begin position="145"/>
        <end position="162"/>
    </location>
</feature>
<dbReference type="AlphaFoldDB" id="A0A261XZP1"/>
<dbReference type="InterPro" id="IPR000504">
    <property type="entry name" value="RRM_dom"/>
</dbReference>
<gene>
    <name evidence="7" type="ORF">BZG36_04312</name>
</gene>
<dbReference type="InterPro" id="IPR035979">
    <property type="entry name" value="RBD_domain_sf"/>
</dbReference>
<evidence type="ECO:0000259" key="6">
    <source>
        <dbReference type="PROSITE" id="PS50102"/>
    </source>
</evidence>
<dbReference type="Proteomes" id="UP000242875">
    <property type="component" value="Unassembled WGS sequence"/>
</dbReference>
<sequence length="169" mass="18821">MSSNNVNTRRLYVGNLDSTIDEYSIVKLFEPFGKITSLDFLFHLTGPRKGQPRGYCFLEYANKTEALQAISAMHRKTIKGRPLVVTFAHAAKDQDRDQKGSVLSRPTQKLTIANTKSRIAALEKKIALLEKSKSGDTAPPKSTDGDPQTRTNQSTSKATQRNHPYRRAG</sequence>
<organism evidence="7 8">
    <name type="scientific">Bifiguratus adelaidae</name>
    <dbReference type="NCBI Taxonomy" id="1938954"/>
    <lineage>
        <taxon>Eukaryota</taxon>
        <taxon>Fungi</taxon>
        <taxon>Fungi incertae sedis</taxon>
        <taxon>Mucoromycota</taxon>
        <taxon>Mucoromycotina</taxon>
        <taxon>Endogonomycetes</taxon>
        <taxon>Endogonales</taxon>
        <taxon>Endogonales incertae sedis</taxon>
        <taxon>Bifiguratus</taxon>
    </lineage>
</organism>